<dbReference type="InterPro" id="IPR012677">
    <property type="entry name" value="Nucleotide-bd_a/b_plait_sf"/>
</dbReference>
<accession>A0ABY7FM58</accession>
<evidence type="ECO:0000313" key="4">
    <source>
        <dbReference type="Proteomes" id="UP001164746"/>
    </source>
</evidence>
<protein>
    <recommendedName>
        <fullName evidence="2">RRM domain-containing protein</fullName>
    </recommendedName>
</protein>
<dbReference type="InterPro" id="IPR000504">
    <property type="entry name" value="RRM_dom"/>
</dbReference>
<dbReference type="Gene3D" id="3.30.70.330">
    <property type="match status" value="5"/>
</dbReference>
<feature type="domain" description="RRM" evidence="2">
    <location>
        <begin position="4"/>
        <end position="85"/>
    </location>
</feature>
<reference evidence="3" key="1">
    <citation type="submission" date="2022-11" db="EMBL/GenBank/DDBJ databases">
        <title>Centuries of genome instability and evolution in soft-shell clam transmissible cancer (bioRxiv).</title>
        <authorList>
            <person name="Hart S.F.M."/>
            <person name="Yonemitsu M.A."/>
            <person name="Giersch R.M."/>
            <person name="Beal B.F."/>
            <person name="Arriagada G."/>
            <person name="Davis B.W."/>
            <person name="Ostrander E.A."/>
            <person name="Goff S.P."/>
            <person name="Metzger M.J."/>
        </authorList>
    </citation>
    <scope>NUCLEOTIDE SEQUENCE</scope>
    <source>
        <strain evidence="3">MELC-2E11</strain>
        <tissue evidence="3">Siphon/mantle</tissue>
    </source>
</reference>
<evidence type="ECO:0000256" key="1">
    <source>
        <dbReference type="PROSITE-ProRule" id="PRU00176"/>
    </source>
</evidence>
<evidence type="ECO:0000259" key="2">
    <source>
        <dbReference type="PROSITE" id="PS50102"/>
    </source>
</evidence>
<dbReference type="PROSITE" id="PS50102">
    <property type="entry name" value="RRM"/>
    <property type="match status" value="1"/>
</dbReference>
<name>A0ABY7FM58_MYAAR</name>
<evidence type="ECO:0000313" key="3">
    <source>
        <dbReference type="EMBL" id="WAR21758.1"/>
    </source>
</evidence>
<dbReference type="Proteomes" id="UP001164746">
    <property type="component" value="Chromosome 12"/>
</dbReference>
<dbReference type="Pfam" id="PF23085">
    <property type="entry name" value="RRM_PARP14_3"/>
    <property type="match status" value="1"/>
</dbReference>
<dbReference type="SMART" id="SM00360">
    <property type="entry name" value="RRM"/>
    <property type="match status" value="2"/>
</dbReference>
<dbReference type="SUPFAM" id="SSF54928">
    <property type="entry name" value="RNA-binding domain, RBD"/>
    <property type="match status" value="1"/>
</dbReference>
<keyword evidence="1" id="KW-0694">RNA-binding</keyword>
<dbReference type="InterPro" id="IPR035979">
    <property type="entry name" value="RBD_domain_sf"/>
</dbReference>
<organism evidence="3 4">
    <name type="scientific">Mya arenaria</name>
    <name type="common">Soft-shell clam</name>
    <dbReference type="NCBI Taxonomy" id="6604"/>
    <lineage>
        <taxon>Eukaryota</taxon>
        <taxon>Metazoa</taxon>
        <taxon>Spiralia</taxon>
        <taxon>Lophotrochozoa</taxon>
        <taxon>Mollusca</taxon>
        <taxon>Bivalvia</taxon>
        <taxon>Autobranchia</taxon>
        <taxon>Heteroconchia</taxon>
        <taxon>Euheterodonta</taxon>
        <taxon>Imparidentia</taxon>
        <taxon>Neoheterodontei</taxon>
        <taxon>Myida</taxon>
        <taxon>Myoidea</taxon>
        <taxon>Myidae</taxon>
        <taxon>Mya</taxon>
    </lineage>
</organism>
<keyword evidence="4" id="KW-1185">Reference proteome</keyword>
<sequence length="426" mass="48898">MEQPKILVSRIPENVDYEDVEMFFENRRKFGDIKPLDIEFNEGDHSAILTYDTESSASFVVNRCPLKMHGRQLLLRKLPIDETMSSDEMIADIRIDKAQIQLLVENIPEDVDKEIVQMFFESKRFKSCDVVDVDFDEKDRNAVVRFVKPEELYFDNENKSGGSGIVESKHTFDSENNIAFVTYKEQIERVASRQNHYLRKKQLHVTLYRPTRSTNCPTLTRDTHTKRDKTICVRGKKAIRKSESVKRYFENSTRAGGGDIEGRYTDDEDDDTVYFTFKEENGCSRPEHHVVDGVDLTVSLNSPSIQTPCYTNKILIKGLNKHITESVLGLFLEARANYALVNGSLIYHAVRDDVALVTIENDIDFETLEKVCRDKPLEGSYLDVSSVPISNCILVSNISDNVTKEMVELYFENTHRSNGGPLWDTF</sequence>
<dbReference type="EMBL" id="CP111023">
    <property type="protein sequence ID" value="WAR21758.1"/>
    <property type="molecule type" value="Genomic_DNA"/>
</dbReference>
<proteinExistence type="predicted"/>
<gene>
    <name evidence="3" type="ORF">MAR_015732</name>
</gene>